<feature type="region of interest" description="Disordered" evidence="1">
    <location>
        <begin position="23"/>
        <end position="63"/>
    </location>
</feature>
<evidence type="ECO:0008006" key="4">
    <source>
        <dbReference type="Google" id="ProtNLM"/>
    </source>
</evidence>
<dbReference type="Proteomes" id="UP000078503">
    <property type="component" value="Unassembled WGS sequence"/>
</dbReference>
<gene>
    <name evidence="2" type="ORF">A3K86_03065</name>
</gene>
<name>A0A178KMX5_9GAMM</name>
<keyword evidence="3" id="KW-1185">Reference proteome</keyword>
<organism evidence="2 3">
    <name type="scientific">Photobacterium jeanii</name>
    <dbReference type="NCBI Taxonomy" id="858640"/>
    <lineage>
        <taxon>Bacteria</taxon>
        <taxon>Pseudomonadati</taxon>
        <taxon>Pseudomonadota</taxon>
        <taxon>Gammaproteobacteria</taxon>
        <taxon>Vibrionales</taxon>
        <taxon>Vibrionaceae</taxon>
        <taxon>Photobacterium</taxon>
    </lineage>
</organism>
<reference evidence="2 3" key="1">
    <citation type="submission" date="2016-03" db="EMBL/GenBank/DDBJ databases">
        <title>Photobacterium proteolyticum sp. nov. a protease producing bacterium isolated from ocean sediments of Laizhou Bay.</title>
        <authorList>
            <person name="Li Y."/>
        </authorList>
    </citation>
    <scope>NUCLEOTIDE SEQUENCE [LARGE SCALE GENOMIC DNA]</scope>
    <source>
        <strain evidence="2 3">R-40508</strain>
    </source>
</reference>
<dbReference type="InterPro" id="IPR026481">
    <property type="entry name" value="CCGSCS"/>
</dbReference>
<accession>A0A178KMX5</accession>
<dbReference type="NCBIfam" id="TIGR04101">
    <property type="entry name" value="CCGSCS"/>
    <property type="match status" value="1"/>
</dbReference>
<dbReference type="AlphaFoldDB" id="A0A178KMX5"/>
<sequence>MHINQSKGLDMTFSLKKIFKKEDKDQNVKVAEQVSTAKESQENQSDTKKKGKHGESFCCGSCS</sequence>
<protein>
    <recommendedName>
        <fullName evidence="4">CCGSCS motif protein</fullName>
    </recommendedName>
</protein>
<proteinExistence type="predicted"/>
<dbReference type="OrthoDB" id="6372164at2"/>
<evidence type="ECO:0000256" key="1">
    <source>
        <dbReference type="SAM" id="MobiDB-lite"/>
    </source>
</evidence>
<evidence type="ECO:0000313" key="2">
    <source>
        <dbReference type="EMBL" id="OAN17912.1"/>
    </source>
</evidence>
<comment type="caution">
    <text evidence="2">The sequence shown here is derived from an EMBL/GenBank/DDBJ whole genome shotgun (WGS) entry which is preliminary data.</text>
</comment>
<feature type="compositionally biased region" description="Basic and acidic residues" evidence="1">
    <location>
        <begin position="39"/>
        <end position="48"/>
    </location>
</feature>
<evidence type="ECO:0000313" key="3">
    <source>
        <dbReference type="Proteomes" id="UP000078503"/>
    </source>
</evidence>
<dbReference type="EMBL" id="LVHF01000012">
    <property type="protein sequence ID" value="OAN17912.1"/>
    <property type="molecule type" value="Genomic_DNA"/>
</dbReference>